<dbReference type="HOGENOM" id="CLU_2684189_0_0_11"/>
<protein>
    <submittedName>
        <fullName evidence="2">Uncharacterized protein</fullName>
    </submittedName>
</protein>
<keyword evidence="1" id="KW-0812">Transmembrane</keyword>
<evidence type="ECO:0000313" key="2">
    <source>
        <dbReference type="EMBL" id="AHH16980.1"/>
    </source>
</evidence>
<organism evidence="2 3">
    <name type="scientific">Nocardia nova SH22a</name>
    <dbReference type="NCBI Taxonomy" id="1415166"/>
    <lineage>
        <taxon>Bacteria</taxon>
        <taxon>Bacillati</taxon>
        <taxon>Actinomycetota</taxon>
        <taxon>Actinomycetes</taxon>
        <taxon>Mycobacteriales</taxon>
        <taxon>Nocardiaceae</taxon>
        <taxon>Nocardia</taxon>
    </lineage>
</organism>
<feature type="transmembrane region" description="Helical" evidence="1">
    <location>
        <begin position="37"/>
        <end position="56"/>
    </location>
</feature>
<keyword evidence="3" id="KW-1185">Reference proteome</keyword>
<sequence length="74" mass="7704">MNHRTRVRVAVASMLPLGLGVVICGLLVATGAATADVASALTIAVIAQGIFTYLRLRRTAPTTRRGQTGADNNL</sequence>
<keyword evidence="1" id="KW-0472">Membrane</keyword>
<dbReference type="AlphaFoldDB" id="W5TCB0"/>
<accession>W5TCB0</accession>
<name>W5TCB0_9NOCA</name>
<dbReference type="STRING" id="1415166.NONO_c21820"/>
<gene>
    <name evidence="2" type="ORF">NONO_c21820</name>
</gene>
<dbReference type="EMBL" id="CP006850">
    <property type="protein sequence ID" value="AHH16980.1"/>
    <property type="molecule type" value="Genomic_DNA"/>
</dbReference>
<keyword evidence="1" id="KW-1133">Transmembrane helix</keyword>
<dbReference type="Proteomes" id="UP000019150">
    <property type="component" value="Chromosome"/>
</dbReference>
<dbReference type="PATRIC" id="fig|1415166.3.peg.2219"/>
<reference evidence="2 3" key="1">
    <citation type="journal article" date="2014" name="Appl. Environ. Microbiol.">
        <title>Insights into the Microbial Degradation of Rubber and Gutta-Percha by Analysis of the Complete Genome of Nocardia nova SH22a.</title>
        <authorList>
            <person name="Luo Q."/>
            <person name="Hiessl S."/>
            <person name="Poehlein A."/>
            <person name="Daniel R."/>
            <person name="Steinbuchel A."/>
        </authorList>
    </citation>
    <scope>NUCLEOTIDE SEQUENCE [LARGE SCALE GENOMIC DNA]</scope>
    <source>
        <strain evidence="2">SH22a</strain>
    </source>
</reference>
<dbReference type="KEGG" id="nno:NONO_c21820"/>
<evidence type="ECO:0000256" key="1">
    <source>
        <dbReference type="SAM" id="Phobius"/>
    </source>
</evidence>
<dbReference type="RefSeq" id="WP_148306803.1">
    <property type="nucleotide sequence ID" value="NZ_CP006850.1"/>
</dbReference>
<feature type="transmembrane region" description="Helical" evidence="1">
    <location>
        <begin position="7"/>
        <end position="31"/>
    </location>
</feature>
<evidence type="ECO:0000313" key="3">
    <source>
        <dbReference type="Proteomes" id="UP000019150"/>
    </source>
</evidence>
<proteinExistence type="predicted"/>